<proteinExistence type="predicted"/>
<dbReference type="STRING" id="1265846.PROCOU_06248"/>
<gene>
    <name evidence="1" type="ORF">DFP96_101438</name>
</gene>
<dbReference type="EMBL" id="SNZK01000001">
    <property type="protein sequence ID" value="TDR55501.1"/>
    <property type="molecule type" value="Genomic_DNA"/>
</dbReference>
<reference evidence="1 2" key="1">
    <citation type="submission" date="2019-03" db="EMBL/GenBank/DDBJ databases">
        <title>Genomic Encyclopedia of Type Strains, Phase III (KMG-III): the genomes of soil and plant-associated and newly described type strains.</title>
        <authorList>
            <person name="Whitman W."/>
        </authorList>
    </citation>
    <scope>NUCLEOTIDE SEQUENCE [LARGE SCALE GENOMIC DNA]</scope>
    <source>
        <strain evidence="1 2">CECT 7972</strain>
    </source>
</reference>
<name>A0A4R6ZS28_9LIST</name>
<accession>A0A4R6ZS28</accession>
<comment type="caution">
    <text evidence="1">The sequence shown here is derived from an EMBL/GenBank/DDBJ whole genome shotgun (WGS) entry which is preliminary data.</text>
</comment>
<sequence>MPVSIIIGMHGEVTRELLKSTNIIIARQDNVEFITFVPCENVTH</sequence>
<organism evidence="1 2">
    <name type="scientific">Listeria rocourtiae</name>
    <dbReference type="NCBI Taxonomy" id="647910"/>
    <lineage>
        <taxon>Bacteria</taxon>
        <taxon>Bacillati</taxon>
        <taxon>Bacillota</taxon>
        <taxon>Bacilli</taxon>
        <taxon>Bacillales</taxon>
        <taxon>Listeriaceae</taxon>
        <taxon>Listeria</taxon>
    </lineage>
</organism>
<dbReference type="Proteomes" id="UP000295558">
    <property type="component" value="Unassembled WGS sequence"/>
</dbReference>
<protein>
    <submittedName>
        <fullName evidence="1">Uncharacterized protein</fullName>
    </submittedName>
</protein>
<evidence type="ECO:0000313" key="2">
    <source>
        <dbReference type="Proteomes" id="UP000295558"/>
    </source>
</evidence>
<keyword evidence="2" id="KW-1185">Reference proteome</keyword>
<evidence type="ECO:0000313" key="1">
    <source>
        <dbReference type="EMBL" id="TDR55501.1"/>
    </source>
</evidence>
<dbReference type="AlphaFoldDB" id="A0A4R6ZS28"/>